<dbReference type="InterPro" id="IPR038475">
    <property type="entry name" value="RecG_C_sf"/>
</dbReference>
<dbReference type="PANTHER" id="PTHR30595">
    <property type="entry name" value="GLPR-RELATED TRANSCRIPTIONAL REPRESSOR"/>
    <property type="match status" value="1"/>
</dbReference>
<keyword evidence="3" id="KW-0378">Hydrolase</keyword>
<keyword evidence="3" id="KW-0347">Helicase</keyword>
<reference evidence="3 4" key="1">
    <citation type="submission" date="2016-10" db="EMBL/GenBank/DDBJ databases">
        <authorList>
            <person name="de Groot N.N."/>
        </authorList>
    </citation>
    <scope>NUCLEOTIDE SEQUENCE [LARGE SCALE GENOMIC DNA]</scope>
    <source>
        <strain evidence="3 4">KPR-7B</strain>
    </source>
</reference>
<sequence>MDVIGGEPPSRIDFESLVAADPRQRGVMLVGAPENQWFERKSVRVGAKRLAAALIGMANAEGGMVAVGVSEGRIEGIDGETRKVNRLRRVPVDLIDPPLVLRVEEMPVERSDRTQDHVLVFLVEPSRHAHQRTDEEAFVRAGDSTITLSRTAWQELVYDREADAYEAQPAPVGLEGVDSARVDALRKAIDAVGDDLHVLRARSLVTPDDRLTVAGLLLVGVHPQRFLPQALVRVLRYQADETGVGSRQTMVADGDRRLEGTIPEMIEAAFSLVEEWAPRRRALGVDGKFGPVDVIPREAWMEAIVNAVIHRSYSVAGDHIRVSIFPHRIEVSSPGRFPGLVDPSRPLEIARYARNPRIARVCSDLGFAQELGEGIRRMVGQMRQAGLGDPVYRQTSTSVIVSLDAASRISTTVADRLGRPALDAMALLRSTGPLGTADIADAMGVTRQTALKRLKALEAEGLVMRTGRSPRDPRSTWVIPGA</sequence>
<dbReference type="PANTHER" id="PTHR30595:SF6">
    <property type="entry name" value="SCHLAFEN ALBA-2 DOMAIN-CONTAINING PROTEIN"/>
    <property type="match status" value="1"/>
</dbReference>
<dbReference type="InterPro" id="IPR036390">
    <property type="entry name" value="WH_DNA-bd_sf"/>
</dbReference>
<proteinExistence type="predicted"/>
<dbReference type="RefSeq" id="WP_092613068.1">
    <property type="nucleotide sequence ID" value="NZ_FNHU01000022.1"/>
</dbReference>
<evidence type="ECO:0000313" key="3">
    <source>
        <dbReference type="EMBL" id="SDN29207.1"/>
    </source>
</evidence>
<evidence type="ECO:0000259" key="2">
    <source>
        <dbReference type="Pfam" id="PF04326"/>
    </source>
</evidence>
<dbReference type="Gene3D" id="3.30.950.30">
    <property type="entry name" value="Schlafen, AAA domain"/>
    <property type="match status" value="1"/>
</dbReference>
<dbReference type="OrthoDB" id="9805115at2"/>
<dbReference type="AlphaFoldDB" id="A0A1H0A746"/>
<keyword evidence="3" id="KW-0067">ATP-binding</keyword>
<feature type="domain" description="Schlafen AlbA-2" evidence="2">
    <location>
        <begin position="34"/>
        <end position="147"/>
    </location>
</feature>
<dbReference type="Gene3D" id="1.10.10.10">
    <property type="entry name" value="Winged helix-like DNA-binding domain superfamily/Winged helix DNA-binding domain"/>
    <property type="match status" value="1"/>
</dbReference>
<dbReference type="GO" id="GO:0004386">
    <property type="term" value="F:helicase activity"/>
    <property type="evidence" value="ECO:0007669"/>
    <property type="project" value="UniProtKB-KW"/>
</dbReference>
<dbReference type="Pfam" id="PF04326">
    <property type="entry name" value="SLFN_AlbA_2"/>
    <property type="match status" value="1"/>
</dbReference>
<organism evidence="3 4">
    <name type="scientific">Actinomyces ruminicola</name>
    <dbReference type="NCBI Taxonomy" id="332524"/>
    <lineage>
        <taxon>Bacteria</taxon>
        <taxon>Bacillati</taxon>
        <taxon>Actinomycetota</taxon>
        <taxon>Actinomycetes</taxon>
        <taxon>Actinomycetales</taxon>
        <taxon>Actinomycetaceae</taxon>
        <taxon>Actinomyces</taxon>
    </lineage>
</organism>
<dbReference type="Proteomes" id="UP000199671">
    <property type="component" value="Unassembled WGS sequence"/>
</dbReference>
<dbReference type="EMBL" id="FNHU01000022">
    <property type="protein sequence ID" value="SDN29207.1"/>
    <property type="molecule type" value="Genomic_DNA"/>
</dbReference>
<dbReference type="InterPro" id="IPR019885">
    <property type="entry name" value="Tscrpt_reg_HTH_AsnC-type_CS"/>
</dbReference>
<feature type="domain" description="HTH marR-type" evidence="1">
    <location>
        <begin position="420"/>
        <end position="475"/>
    </location>
</feature>
<dbReference type="InterPro" id="IPR007421">
    <property type="entry name" value="Schlafen_AlbA_2_dom"/>
</dbReference>
<keyword evidence="3" id="KW-0547">Nucleotide-binding</keyword>
<gene>
    <name evidence="3" type="ORF">SAMN04487766_12221</name>
</gene>
<dbReference type="InterPro" id="IPR038461">
    <property type="entry name" value="Schlafen_AlbA_2_dom_sf"/>
</dbReference>
<evidence type="ECO:0000313" key="4">
    <source>
        <dbReference type="Proteomes" id="UP000199671"/>
    </source>
</evidence>
<dbReference type="PROSITE" id="PS00519">
    <property type="entry name" value="HTH_ASNC_1"/>
    <property type="match status" value="1"/>
</dbReference>
<dbReference type="Gene3D" id="3.30.565.60">
    <property type="match status" value="1"/>
</dbReference>
<dbReference type="InterPro" id="IPR036388">
    <property type="entry name" value="WH-like_DNA-bd_sf"/>
</dbReference>
<name>A0A1H0A746_9ACTO</name>
<dbReference type="GO" id="GO:0003700">
    <property type="term" value="F:DNA-binding transcription factor activity"/>
    <property type="evidence" value="ECO:0007669"/>
    <property type="project" value="InterPro"/>
</dbReference>
<accession>A0A1H0A746</accession>
<protein>
    <submittedName>
        <fullName evidence="3">ATP-dependent DNA helicase RecG</fullName>
    </submittedName>
</protein>
<evidence type="ECO:0000259" key="1">
    <source>
        <dbReference type="Pfam" id="PF01047"/>
    </source>
</evidence>
<dbReference type="Pfam" id="PF01047">
    <property type="entry name" value="MarR"/>
    <property type="match status" value="1"/>
</dbReference>
<dbReference type="InterPro" id="IPR000835">
    <property type="entry name" value="HTH_MarR-typ"/>
</dbReference>
<dbReference type="SUPFAM" id="SSF46785">
    <property type="entry name" value="Winged helix' DNA-binding domain"/>
    <property type="match status" value="1"/>
</dbReference>
<dbReference type="Pfam" id="PF13749">
    <property type="entry name" value="HATPase_c_4"/>
    <property type="match status" value="1"/>
</dbReference>